<feature type="compositionally biased region" description="Low complexity" evidence="6">
    <location>
        <begin position="44"/>
        <end position="55"/>
    </location>
</feature>
<dbReference type="InterPro" id="IPR050365">
    <property type="entry name" value="TIM50"/>
</dbReference>
<evidence type="ECO:0000313" key="8">
    <source>
        <dbReference type="EMBL" id="KAL0273956.1"/>
    </source>
</evidence>
<dbReference type="SFLD" id="SFLDS00003">
    <property type="entry name" value="Haloacid_Dehalogenase"/>
    <property type="match status" value="1"/>
</dbReference>
<feature type="site" description="Transition state stabilizer" evidence="5">
    <location>
        <position position="182"/>
    </location>
</feature>
<dbReference type="InterPro" id="IPR004274">
    <property type="entry name" value="FCP1_dom"/>
</dbReference>
<evidence type="ECO:0000256" key="4">
    <source>
        <dbReference type="PIRSR" id="PIRSR640078-1"/>
    </source>
</evidence>
<dbReference type="SMART" id="SM00577">
    <property type="entry name" value="CPDc"/>
    <property type="match status" value="1"/>
</dbReference>
<organism evidence="8">
    <name type="scientific">Menopon gallinae</name>
    <name type="common">poultry shaft louse</name>
    <dbReference type="NCBI Taxonomy" id="328185"/>
    <lineage>
        <taxon>Eukaryota</taxon>
        <taxon>Metazoa</taxon>
        <taxon>Ecdysozoa</taxon>
        <taxon>Arthropoda</taxon>
        <taxon>Hexapoda</taxon>
        <taxon>Insecta</taxon>
        <taxon>Pterygota</taxon>
        <taxon>Neoptera</taxon>
        <taxon>Paraneoptera</taxon>
        <taxon>Psocodea</taxon>
        <taxon>Troctomorpha</taxon>
        <taxon>Phthiraptera</taxon>
        <taxon>Amblycera</taxon>
        <taxon>Menoponidae</taxon>
        <taxon>Menopon</taxon>
    </lineage>
</organism>
<reference evidence="8" key="1">
    <citation type="journal article" date="2024" name="Gigascience">
        <title>Chromosome-level genome of the poultry shaft louse Menopon gallinae provides insight into the host-switching and adaptive evolution of parasitic lice.</title>
        <authorList>
            <person name="Xu Y."/>
            <person name="Ma L."/>
            <person name="Liu S."/>
            <person name="Liang Y."/>
            <person name="Liu Q."/>
            <person name="He Z."/>
            <person name="Tian L."/>
            <person name="Duan Y."/>
            <person name="Cai W."/>
            <person name="Li H."/>
            <person name="Song F."/>
        </authorList>
    </citation>
    <scope>NUCLEOTIDE SEQUENCE</scope>
    <source>
        <strain evidence="8">Cailab_2023a</strain>
    </source>
</reference>
<proteinExistence type="predicted"/>
<sequence>MQLSFPALFTVSPRTEKDSSPNPHFKKPRRRFLRTLFCCFSRNSNSKSTKSSLSNQDGSSSPVSPGTPRYLLDAIRQQDIHKKCMVIDLDETLVHSSFKPISNADFVVPVEIDGTVHQVYVLKRPYVDEFLKRMGELYECVLFTASLAKYADPVADLLDRWGVFRARLFRESCDFHSGNYVKDLNKLGRDLKKIIIVDNSPASYIFHPDNAVPVASWFDDMTDSELLDLIPFFEKLSKVDNIYSVLCNSNHPFHTPNYANNAQSHNNIQVNNHATVMAGS</sequence>
<evidence type="ECO:0000259" key="7">
    <source>
        <dbReference type="PROSITE" id="PS50969"/>
    </source>
</evidence>
<keyword evidence="2" id="KW-0378">Hydrolase</keyword>
<dbReference type="CDD" id="cd07521">
    <property type="entry name" value="HAD_FCP1-like"/>
    <property type="match status" value="1"/>
</dbReference>
<dbReference type="InterPro" id="IPR040078">
    <property type="entry name" value="RNA_Pol_CTD_Phosphatase"/>
</dbReference>
<dbReference type="SUPFAM" id="SSF56784">
    <property type="entry name" value="HAD-like"/>
    <property type="match status" value="1"/>
</dbReference>
<feature type="domain" description="FCP1 homology" evidence="7">
    <location>
        <begin position="78"/>
        <end position="236"/>
    </location>
</feature>
<dbReference type="AlphaFoldDB" id="A0AAW2HWP6"/>
<feature type="region of interest" description="Disordered" evidence="6">
    <location>
        <begin position="44"/>
        <end position="66"/>
    </location>
</feature>
<dbReference type="FunFam" id="3.40.50.1000:FF:000013">
    <property type="entry name" value="Carboxy-terminal domain RNA polymerase II polypeptide A small"/>
    <property type="match status" value="1"/>
</dbReference>
<dbReference type="GO" id="GO:0008420">
    <property type="term" value="F:RNA polymerase II CTD heptapeptide repeat phosphatase activity"/>
    <property type="evidence" value="ECO:0007669"/>
    <property type="project" value="InterPro"/>
</dbReference>
<dbReference type="SFLD" id="SFLDG01124">
    <property type="entry name" value="C0.1:_RNA_Pol_CTD_Phosphatase"/>
    <property type="match status" value="1"/>
</dbReference>
<dbReference type="PROSITE" id="PS50969">
    <property type="entry name" value="FCP1"/>
    <property type="match status" value="1"/>
</dbReference>
<protein>
    <recommendedName>
        <fullName evidence="1">protein-serine/threonine phosphatase</fullName>
        <ecNumber evidence="1">3.1.3.16</ecNumber>
    </recommendedName>
</protein>
<comment type="caution">
    <text evidence="8">The sequence shown here is derived from an EMBL/GenBank/DDBJ whole genome shotgun (WGS) entry which is preliminary data.</text>
</comment>
<dbReference type="Pfam" id="PF03031">
    <property type="entry name" value="NIF"/>
    <property type="match status" value="1"/>
</dbReference>
<feature type="active site" description="Proton donor" evidence="4">
    <location>
        <position position="90"/>
    </location>
</feature>
<name>A0AAW2HWP6_9NEOP</name>
<accession>A0AAW2HWP6</accession>
<gene>
    <name evidence="8" type="ORF">PYX00_006510</name>
</gene>
<evidence type="ECO:0000256" key="5">
    <source>
        <dbReference type="PIRSR" id="PIRSR640078-3"/>
    </source>
</evidence>
<dbReference type="EC" id="3.1.3.16" evidence="1"/>
<dbReference type="Gene3D" id="3.40.50.1000">
    <property type="entry name" value="HAD superfamily/HAD-like"/>
    <property type="match status" value="1"/>
</dbReference>
<comment type="catalytic activity">
    <reaction evidence="3">
        <text>O-phospho-L-seryl-[protein] + H2O = L-seryl-[protein] + phosphate</text>
        <dbReference type="Rhea" id="RHEA:20629"/>
        <dbReference type="Rhea" id="RHEA-COMP:9863"/>
        <dbReference type="Rhea" id="RHEA-COMP:11604"/>
        <dbReference type="ChEBI" id="CHEBI:15377"/>
        <dbReference type="ChEBI" id="CHEBI:29999"/>
        <dbReference type="ChEBI" id="CHEBI:43474"/>
        <dbReference type="ChEBI" id="CHEBI:83421"/>
        <dbReference type="EC" id="3.1.3.16"/>
    </reaction>
</comment>
<feature type="site" description="Transition state stabilizer" evidence="5">
    <location>
        <position position="144"/>
    </location>
</feature>
<feature type="active site" description="4-aspartylphosphate intermediate" evidence="4">
    <location>
        <position position="88"/>
    </location>
</feature>
<evidence type="ECO:0000256" key="2">
    <source>
        <dbReference type="ARBA" id="ARBA00022801"/>
    </source>
</evidence>
<dbReference type="EMBL" id="JARGDH010000003">
    <property type="protein sequence ID" value="KAL0273956.1"/>
    <property type="molecule type" value="Genomic_DNA"/>
</dbReference>
<evidence type="ECO:0000256" key="6">
    <source>
        <dbReference type="SAM" id="MobiDB-lite"/>
    </source>
</evidence>
<dbReference type="InterPro" id="IPR036412">
    <property type="entry name" value="HAD-like_sf"/>
</dbReference>
<evidence type="ECO:0000256" key="1">
    <source>
        <dbReference type="ARBA" id="ARBA00013081"/>
    </source>
</evidence>
<dbReference type="PANTHER" id="PTHR12210">
    <property type="entry name" value="DULLARD PROTEIN PHOSPHATASE"/>
    <property type="match status" value="1"/>
</dbReference>
<dbReference type="NCBIfam" id="TIGR02251">
    <property type="entry name" value="HIF-SF_euk"/>
    <property type="match status" value="1"/>
</dbReference>
<dbReference type="InterPro" id="IPR011948">
    <property type="entry name" value="Dullard_phosphatase"/>
</dbReference>
<dbReference type="InterPro" id="IPR023214">
    <property type="entry name" value="HAD_sf"/>
</dbReference>
<evidence type="ECO:0000256" key="3">
    <source>
        <dbReference type="ARBA" id="ARBA00047761"/>
    </source>
</evidence>